<evidence type="ECO:0000313" key="4">
    <source>
        <dbReference type="Proteomes" id="UP000464374"/>
    </source>
</evidence>
<keyword evidence="1" id="KW-0472">Membrane</keyword>
<feature type="transmembrane region" description="Helical" evidence="1">
    <location>
        <begin position="12"/>
        <end position="34"/>
    </location>
</feature>
<dbReference type="AlphaFoldDB" id="A0A6P1Y1R5"/>
<dbReference type="Proteomes" id="UP000464374">
    <property type="component" value="Chromosome"/>
</dbReference>
<sequence>MNRTKNNITSIVYITVIVLLLFATGGCPGSLIPIRGNGNITQQNFPLNDFKTVSVSGDWTVEITQNVTFSVTVDADRNLFDYLDIRVDGNHNLHIGFKKGYAISNAHCKASIKMPILERLTTSDSITGEINLFNNMSGKAMSIAISGSGNITANNIKVKNLALEISGSGDFKATGEAQTFTGSISGSGNIKAVDLKTKEANISISGSGSAEVWVTDSLTADISGSGSVLYKGNPANVIPDISGTGSVAPLP</sequence>
<proteinExistence type="predicted"/>
<keyword evidence="1" id="KW-0812">Transmembrane</keyword>
<dbReference type="InterPro" id="IPR021255">
    <property type="entry name" value="DUF2807"/>
</dbReference>
<dbReference type="Pfam" id="PF10988">
    <property type="entry name" value="DUF2807"/>
    <property type="match status" value="1"/>
</dbReference>
<dbReference type="RefSeq" id="WP_162664123.1">
    <property type="nucleotide sequence ID" value="NZ_CP048020.1"/>
</dbReference>
<gene>
    <name evidence="3" type="ORF">GWP43_10570</name>
</gene>
<dbReference type="EMBL" id="CP048020">
    <property type="protein sequence ID" value="QHX43816.1"/>
    <property type="molecule type" value="Genomic_DNA"/>
</dbReference>
<dbReference type="PROSITE" id="PS51257">
    <property type="entry name" value="PROKAR_LIPOPROTEIN"/>
    <property type="match status" value="1"/>
</dbReference>
<dbReference type="PANTHER" id="PTHR39200">
    <property type="entry name" value="HYPOTHETICAL EXPORTED PROTEIN"/>
    <property type="match status" value="1"/>
</dbReference>
<accession>A0A6P1Y1R5</accession>
<reference evidence="3 4" key="1">
    <citation type="submission" date="2020-01" db="EMBL/GenBank/DDBJ databases">
        <title>Complete genome sequence of a human oral phylogroup 1 Treponema sp. strain ATCC 700766, originally isolated from periodontitis dental plaque.</title>
        <authorList>
            <person name="Chan Y."/>
            <person name="Huo Y.-B."/>
            <person name="Yu X.-L."/>
            <person name="Zeng H."/>
            <person name="Leung W.-K."/>
            <person name="Watt R.M."/>
        </authorList>
    </citation>
    <scope>NUCLEOTIDE SEQUENCE [LARGE SCALE GENOMIC DNA]</scope>
    <source>
        <strain evidence="3 4">OMZ 804</strain>
    </source>
</reference>
<keyword evidence="1" id="KW-1133">Transmembrane helix</keyword>
<evidence type="ECO:0000259" key="2">
    <source>
        <dbReference type="Pfam" id="PF10988"/>
    </source>
</evidence>
<evidence type="ECO:0000313" key="3">
    <source>
        <dbReference type="EMBL" id="QHX43816.1"/>
    </source>
</evidence>
<dbReference type="KEGG" id="trz:GWP43_10570"/>
<organism evidence="3 4">
    <name type="scientific">Treponema vincentii</name>
    <dbReference type="NCBI Taxonomy" id="69710"/>
    <lineage>
        <taxon>Bacteria</taxon>
        <taxon>Pseudomonadati</taxon>
        <taxon>Spirochaetota</taxon>
        <taxon>Spirochaetia</taxon>
        <taxon>Spirochaetales</taxon>
        <taxon>Treponemataceae</taxon>
        <taxon>Treponema</taxon>
    </lineage>
</organism>
<dbReference type="Gene3D" id="2.160.20.120">
    <property type="match status" value="1"/>
</dbReference>
<feature type="domain" description="Putative auto-transporter adhesin head GIN" evidence="2">
    <location>
        <begin position="49"/>
        <end position="234"/>
    </location>
</feature>
<evidence type="ECO:0000256" key="1">
    <source>
        <dbReference type="SAM" id="Phobius"/>
    </source>
</evidence>
<protein>
    <submittedName>
        <fullName evidence="3">DUF2807 domain-containing protein</fullName>
    </submittedName>
</protein>
<name>A0A6P1Y1R5_9SPIR</name>
<dbReference type="PANTHER" id="PTHR39200:SF1">
    <property type="entry name" value="AUTO-TRANSPORTER ADHESIN HEAD GIN DOMAIN-CONTAINING PROTEIN-RELATED"/>
    <property type="match status" value="1"/>
</dbReference>